<dbReference type="OrthoDB" id="1433217at2759"/>
<gene>
    <name evidence="1" type="ORF">G2W53_027094</name>
</gene>
<dbReference type="AlphaFoldDB" id="A0A834TQ73"/>
<protein>
    <submittedName>
        <fullName evidence="1">Atp synthase subunit beta</fullName>
    </submittedName>
</protein>
<reference evidence="1" key="1">
    <citation type="submission" date="2020-09" db="EMBL/GenBank/DDBJ databases">
        <title>Genome-Enabled Discovery of Anthraquinone Biosynthesis in Senna tora.</title>
        <authorList>
            <person name="Kang S.-H."/>
            <person name="Pandey R.P."/>
            <person name="Lee C.-M."/>
            <person name="Sim J.-S."/>
            <person name="Jeong J.-T."/>
            <person name="Choi B.-S."/>
            <person name="Jung M."/>
            <person name="Ginzburg D."/>
            <person name="Zhao K."/>
            <person name="Won S.Y."/>
            <person name="Oh T.-J."/>
            <person name="Yu Y."/>
            <person name="Kim N.-H."/>
            <person name="Lee O.R."/>
            <person name="Lee T.-H."/>
            <person name="Bashyal P."/>
            <person name="Kim T.-S."/>
            <person name="Lee W.-H."/>
            <person name="Kawkins C."/>
            <person name="Kim C.-K."/>
            <person name="Kim J.S."/>
            <person name="Ahn B.O."/>
            <person name="Rhee S.Y."/>
            <person name="Sohng J.K."/>
        </authorList>
    </citation>
    <scope>NUCLEOTIDE SEQUENCE</scope>
    <source>
        <tissue evidence="1">Leaf</tissue>
    </source>
</reference>
<name>A0A834TQ73_9FABA</name>
<evidence type="ECO:0000313" key="2">
    <source>
        <dbReference type="Proteomes" id="UP000634136"/>
    </source>
</evidence>
<accession>A0A834TQ73</accession>
<dbReference type="Proteomes" id="UP000634136">
    <property type="component" value="Unassembled WGS sequence"/>
</dbReference>
<dbReference type="EMBL" id="JAAIUW010000008">
    <property type="protein sequence ID" value="KAF7821639.1"/>
    <property type="molecule type" value="Genomic_DNA"/>
</dbReference>
<organism evidence="1 2">
    <name type="scientific">Senna tora</name>
    <dbReference type="NCBI Taxonomy" id="362788"/>
    <lineage>
        <taxon>Eukaryota</taxon>
        <taxon>Viridiplantae</taxon>
        <taxon>Streptophyta</taxon>
        <taxon>Embryophyta</taxon>
        <taxon>Tracheophyta</taxon>
        <taxon>Spermatophyta</taxon>
        <taxon>Magnoliopsida</taxon>
        <taxon>eudicotyledons</taxon>
        <taxon>Gunneridae</taxon>
        <taxon>Pentapetalae</taxon>
        <taxon>rosids</taxon>
        <taxon>fabids</taxon>
        <taxon>Fabales</taxon>
        <taxon>Fabaceae</taxon>
        <taxon>Caesalpinioideae</taxon>
        <taxon>Cassia clade</taxon>
        <taxon>Senna</taxon>
    </lineage>
</organism>
<sequence>MQITAAAQAQAIDVPVEISSSRLWMAARAVIACFGSCALLASASELPIRTALKNGLEPVCEFYRVKPMIRGIGGTTPSTYSQTLNRYDGAAALLSCATESRAPRGRDGRCKTWGASPGGATVAADLGGSSKYSIENFEGRRGEWFHVNGTCIWPAHPGNGSTRGRSSGWKSTTRHVVSGAPAAALETMGPSPEPVGCRGTTRVAPAARAGCRVPVGGWTGNGPFRVPLTV</sequence>
<keyword evidence="2" id="KW-1185">Reference proteome</keyword>
<evidence type="ECO:0000313" key="1">
    <source>
        <dbReference type="EMBL" id="KAF7821639.1"/>
    </source>
</evidence>
<proteinExistence type="predicted"/>
<comment type="caution">
    <text evidence="1">The sequence shown here is derived from an EMBL/GenBank/DDBJ whole genome shotgun (WGS) entry which is preliminary data.</text>
</comment>